<dbReference type="PANTHER" id="PTHR42852:SF6">
    <property type="entry name" value="THIOL:DISULFIDE INTERCHANGE PROTEIN DSBE"/>
    <property type="match status" value="1"/>
</dbReference>
<keyword evidence="8" id="KW-1185">Reference proteome</keyword>
<evidence type="ECO:0000256" key="1">
    <source>
        <dbReference type="ARBA" id="ARBA00004196"/>
    </source>
</evidence>
<keyword evidence="5" id="KW-0732">Signal</keyword>
<dbReference type="Pfam" id="PF14289">
    <property type="entry name" value="DUF4369"/>
    <property type="match status" value="1"/>
</dbReference>
<evidence type="ECO:0000256" key="5">
    <source>
        <dbReference type="SAM" id="SignalP"/>
    </source>
</evidence>
<dbReference type="RefSeq" id="WP_107215567.1">
    <property type="nucleotide sequence ID" value="NZ_KZ686269.1"/>
</dbReference>
<dbReference type="Pfam" id="PF00578">
    <property type="entry name" value="AhpC-TSA"/>
    <property type="match status" value="1"/>
</dbReference>
<dbReference type="Gene3D" id="3.40.30.10">
    <property type="entry name" value="Glutaredoxin"/>
    <property type="match status" value="1"/>
</dbReference>
<keyword evidence="4" id="KW-0676">Redox-active center</keyword>
<keyword evidence="3" id="KW-1015">Disulfide bond</keyword>
<dbReference type="PROSITE" id="PS51352">
    <property type="entry name" value="THIOREDOXIN_2"/>
    <property type="match status" value="1"/>
</dbReference>
<accession>A0A2T3HLI7</accession>
<dbReference type="InterPro" id="IPR013766">
    <property type="entry name" value="Thioredoxin_domain"/>
</dbReference>
<feature type="chain" id="PRO_5015747175" evidence="5">
    <location>
        <begin position="23"/>
        <end position="367"/>
    </location>
</feature>
<dbReference type="Proteomes" id="UP000240912">
    <property type="component" value="Unassembled WGS sequence"/>
</dbReference>
<proteinExistence type="predicted"/>
<dbReference type="InterPro" id="IPR025380">
    <property type="entry name" value="DUF4369"/>
</dbReference>
<dbReference type="PROSITE" id="PS51257">
    <property type="entry name" value="PROKAR_LIPOPROTEIN"/>
    <property type="match status" value="1"/>
</dbReference>
<organism evidence="7 8">
    <name type="scientific">Pedobacter yulinensis</name>
    <dbReference type="NCBI Taxonomy" id="2126353"/>
    <lineage>
        <taxon>Bacteria</taxon>
        <taxon>Pseudomonadati</taxon>
        <taxon>Bacteroidota</taxon>
        <taxon>Sphingobacteriia</taxon>
        <taxon>Sphingobacteriales</taxon>
        <taxon>Sphingobacteriaceae</taxon>
        <taxon>Pedobacter</taxon>
    </lineage>
</organism>
<dbReference type="GO" id="GO:0030313">
    <property type="term" value="C:cell envelope"/>
    <property type="evidence" value="ECO:0007669"/>
    <property type="project" value="UniProtKB-SubCell"/>
</dbReference>
<dbReference type="InterPro" id="IPR036249">
    <property type="entry name" value="Thioredoxin-like_sf"/>
</dbReference>
<dbReference type="PANTHER" id="PTHR42852">
    <property type="entry name" value="THIOL:DISULFIDE INTERCHANGE PROTEIN DSBE"/>
    <property type="match status" value="1"/>
</dbReference>
<comment type="caution">
    <text evidence="7">The sequence shown here is derived from an EMBL/GenBank/DDBJ whole genome shotgun (WGS) entry which is preliminary data.</text>
</comment>
<name>A0A2T3HLI7_9SPHI</name>
<gene>
    <name evidence="7" type="ORF">C7T94_12050</name>
</gene>
<dbReference type="AlphaFoldDB" id="A0A2T3HLI7"/>
<dbReference type="InterPro" id="IPR050553">
    <property type="entry name" value="Thioredoxin_ResA/DsbE_sf"/>
</dbReference>
<feature type="domain" description="Thioredoxin" evidence="6">
    <location>
        <begin position="230"/>
        <end position="367"/>
    </location>
</feature>
<evidence type="ECO:0000313" key="7">
    <source>
        <dbReference type="EMBL" id="PST83307.1"/>
    </source>
</evidence>
<reference evidence="7 8" key="1">
    <citation type="submission" date="2018-03" db="EMBL/GenBank/DDBJ databases">
        <authorList>
            <person name="Keele B.F."/>
        </authorList>
    </citation>
    <scope>NUCLEOTIDE SEQUENCE [LARGE SCALE GENOMIC DNA]</scope>
    <source>
        <strain evidence="7 8">YL28-9</strain>
    </source>
</reference>
<comment type="subcellular location">
    <subcellularLocation>
        <location evidence="1">Cell envelope</location>
    </subcellularLocation>
</comment>
<evidence type="ECO:0000256" key="2">
    <source>
        <dbReference type="ARBA" id="ARBA00022748"/>
    </source>
</evidence>
<protein>
    <submittedName>
        <fullName evidence="7">Thioredoxin</fullName>
    </submittedName>
</protein>
<sequence>MKKLYALLFAAAALAACGPSDSFTISGTFKNPGENTKVFLYGLNNGQMIPVDSTVLSAGGEFKFERKATGADFYRVGSGNSEYMLIARNGDKITLDADLTDPQQNYKIEGGEETDKLTEFNKLRGDFGKKLGAIQQRFEAEVSANPAQRSAIYEKIQPEYNAIKSAADAATLKFANDNKDNLAGFYAANTLSPIEYEQELIAFSDAIKGRVAGNAAVDKFVKQMADLKTVSVGQLAPAFTLKSIDNKPVNLADFKGKYVLIDFWASWCQPCRQENPNIVRVFKKYSTKNFTILGVSLDTDPAAWKQAIAADGLTWTHAGELMDFNGPTVEKYRVQAIPTSFLVDPSGKIVAKNLRGDDLEAFLAKTL</sequence>
<evidence type="ECO:0000256" key="4">
    <source>
        <dbReference type="ARBA" id="ARBA00023284"/>
    </source>
</evidence>
<feature type="signal peptide" evidence="5">
    <location>
        <begin position="1"/>
        <end position="22"/>
    </location>
</feature>
<dbReference type="EMBL" id="PYLS01000005">
    <property type="protein sequence ID" value="PST83307.1"/>
    <property type="molecule type" value="Genomic_DNA"/>
</dbReference>
<dbReference type="OrthoDB" id="750178at2"/>
<dbReference type="InterPro" id="IPR000866">
    <property type="entry name" value="AhpC/TSA"/>
</dbReference>
<keyword evidence="2" id="KW-0201">Cytochrome c-type biogenesis</keyword>
<dbReference type="SUPFAM" id="SSF52833">
    <property type="entry name" value="Thioredoxin-like"/>
    <property type="match status" value="1"/>
</dbReference>
<dbReference type="CDD" id="cd02966">
    <property type="entry name" value="TlpA_like_family"/>
    <property type="match status" value="1"/>
</dbReference>
<evidence type="ECO:0000259" key="6">
    <source>
        <dbReference type="PROSITE" id="PS51352"/>
    </source>
</evidence>
<dbReference type="GO" id="GO:0016491">
    <property type="term" value="F:oxidoreductase activity"/>
    <property type="evidence" value="ECO:0007669"/>
    <property type="project" value="InterPro"/>
</dbReference>
<dbReference type="GO" id="GO:0017004">
    <property type="term" value="P:cytochrome complex assembly"/>
    <property type="evidence" value="ECO:0007669"/>
    <property type="project" value="UniProtKB-KW"/>
</dbReference>
<dbReference type="GO" id="GO:0016209">
    <property type="term" value="F:antioxidant activity"/>
    <property type="evidence" value="ECO:0007669"/>
    <property type="project" value="InterPro"/>
</dbReference>
<evidence type="ECO:0000256" key="3">
    <source>
        <dbReference type="ARBA" id="ARBA00023157"/>
    </source>
</evidence>
<evidence type="ECO:0000313" key="8">
    <source>
        <dbReference type="Proteomes" id="UP000240912"/>
    </source>
</evidence>